<evidence type="ECO:0000256" key="1">
    <source>
        <dbReference type="SAM" id="MobiDB-lite"/>
    </source>
</evidence>
<sequence length="258" mass="29646">MAMQFSKEDQEKLKNDKSEIYRKRTEETNREDVENLSKKGKWEYFKQYYLKGLIVVIVVAVLLIAGAIQAATKKAATSLYIAVQKDIINEEDVPALESAIGKYLGMDPKDEVVKIDVSPDDKQLQAYFYAGTADILIADEKTFQKWGESEYFFDSNTSKKVAFYKNYDEKYQFKTQYITGEDILNNTKTEASDTKASDKTEYNCGIYLSDSQKYRQMGGQLDKPVLGIATSTKHIEYATQFAKYMMDNNKKMDFKKSE</sequence>
<dbReference type="EMBL" id="JACRSW010000027">
    <property type="protein sequence ID" value="MBC8557269.1"/>
    <property type="molecule type" value="Genomic_DNA"/>
</dbReference>
<keyword evidence="2" id="KW-0472">Membrane</keyword>
<comment type="caution">
    <text evidence="3">The sequence shown here is derived from an EMBL/GenBank/DDBJ whole genome shotgun (WGS) entry which is preliminary data.</text>
</comment>
<feature type="transmembrane region" description="Helical" evidence="2">
    <location>
        <begin position="48"/>
        <end position="68"/>
    </location>
</feature>
<feature type="region of interest" description="Disordered" evidence="1">
    <location>
        <begin position="1"/>
        <end position="33"/>
    </location>
</feature>
<keyword evidence="2" id="KW-0812">Transmembrane</keyword>
<dbReference type="RefSeq" id="WP_249304316.1">
    <property type="nucleotide sequence ID" value="NZ_JACRSW010000027.1"/>
</dbReference>
<evidence type="ECO:0000313" key="3">
    <source>
        <dbReference type="EMBL" id="MBC8557269.1"/>
    </source>
</evidence>
<accession>A0ABR7MTY0</accession>
<evidence type="ECO:0008006" key="5">
    <source>
        <dbReference type="Google" id="ProtNLM"/>
    </source>
</evidence>
<reference evidence="3 4" key="1">
    <citation type="submission" date="2020-08" db="EMBL/GenBank/DDBJ databases">
        <title>Genome public.</title>
        <authorList>
            <person name="Liu C."/>
            <person name="Sun Q."/>
        </authorList>
    </citation>
    <scope>NUCLEOTIDE SEQUENCE [LARGE SCALE GENOMIC DNA]</scope>
    <source>
        <strain evidence="3 4">BX3</strain>
    </source>
</reference>
<protein>
    <recommendedName>
        <fullName evidence="5">Extracellular solute-binding protein</fullName>
    </recommendedName>
</protein>
<proteinExistence type="predicted"/>
<evidence type="ECO:0000313" key="4">
    <source>
        <dbReference type="Proteomes" id="UP000637513"/>
    </source>
</evidence>
<gene>
    <name evidence="3" type="ORF">H8700_06070</name>
</gene>
<keyword evidence="4" id="KW-1185">Reference proteome</keyword>
<name>A0ABR7MTY0_9FIRM</name>
<keyword evidence="2" id="KW-1133">Transmembrane helix</keyword>
<evidence type="ECO:0000256" key="2">
    <source>
        <dbReference type="SAM" id="Phobius"/>
    </source>
</evidence>
<dbReference type="Proteomes" id="UP000637513">
    <property type="component" value="Unassembled WGS sequence"/>
</dbReference>
<organism evidence="3 4">
    <name type="scientific">Jutongia hominis</name>
    <dbReference type="NCBI Taxonomy" id="2763664"/>
    <lineage>
        <taxon>Bacteria</taxon>
        <taxon>Bacillati</taxon>
        <taxon>Bacillota</taxon>
        <taxon>Clostridia</taxon>
        <taxon>Lachnospirales</taxon>
        <taxon>Lachnospiraceae</taxon>
        <taxon>Jutongia</taxon>
    </lineage>
</organism>